<sequence>MTDFNFYHSLDEKGKEMLRSLMPNGWKPPVDKWEDIAKIMKQKPKQKRDSRW</sequence>
<dbReference type="AlphaFoldDB" id="A0A0F9FGM6"/>
<comment type="caution">
    <text evidence="1">The sequence shown here is derived from an EMBL/GenBank/DDBJ whole genome shotgun (WGS) entry which is preliminary data.</text>
</comment>
<protein>
    <submittedName>
        <fullName evidence="1">Uncharacterized protein</fullName>
    </submittedName>
</protein>
<accession>A0A0F9FGM6</accession>
<dbReference type="EMBL" id="LAZR01021373">
    <property type="protein sequence ID" value="KKL85554.1"/>
    <property type="molecule type" value="Genomic_DNA"/>
</dbReference>
<evidence type="ECO:0000313" key="1">
    <source>
        <dbReference type="EMBL" id="KKL85554.1"/>
    </source>
</evidence>
<proteinExistence type="predicted"/>
<organism evidence="1">
    <name type="scientific">marine sediment metagenome</name>
    <dbReference type="NCBI Taxonomy" id="412755"/>
    <lineage>
        <taxon>unclassified sequences</taxon>
        <taxon>metagenomes</taxon>
        <taxon>ecological metagenomes</taxon>
    </lineage>
</organism>
<gene>
    <name evidence="1" type="ORF">LCGC14_1953610</name>
</gene>
<reference evidence="1" key="1">
    <citation type="journal article" date="2015" name="Nature">
        <title>Complex archaea that bridge the gap between prokaryotes and eukaryotes.</title>
        <authorList>
            <person name="Spang A."/>
            <person name="Saw J.H."/>
            <person name="Jorgensen S.L."/>
            <person name="Zaremba-Niedzwiedzka K."/>
            <person name="Martijn J."/>
            <person name="Lind A.E."/>
            <person name="van Eijk R."/>
            <person name="Schleper C."/>
            <person name="Guy L."/>
            <person name="Ettema T.J."/>
        </authorList>
    </citation>
    <scope>NUCLEOTIDE SEQUENCE</scope>
</reference>
<name>A0A0F9FGM6_9ZZZZ</name>